<feature type="compositionally biased region" description="Acidic residues" evidence="2">
    <location>
        <begin position="587"/>
        <end position="596"/>
    </location>
</feature>
<name>A0A1J9QRQ1_9PEZI</name>
<feature type="compositionally biased region" description="Acidic residues" evidence="2">
    <location>
        <begin position="654"/>
        <end position="667"/>
    </location>
</feature>
<keyword evidence="4" id="KW-1185">Reference proteome</keyword>
<accession>A0A1J9QRQ1</accession>
<feature type="coiled-coil region" evidence="1">
    <location>
        <begin position="68"/>
        <end position="95"/>
    </location>
</feature>
<feature type="compositionally biased region" description="Basic and acidic residues" evidence="2">
    <location>
        <begin position="211"/>
        <end position="228"/>
    </location>
</feature>
<feature type="region of interest" description="Disordered" evidence="2">
    <location>
        <begin position="293"/>
        <end position="315"/>
    </location>
</feature>
<proteinExistence type="predicted"/>
<evidence type="ECO:0000256" key="2">
    <source>
        <dbReference type="SAM" id="MobiDB-lite"/>
    </source>
</evidence>
<reference evidence="3 4" key="1">
    <citation type="submission" date="2016-10" db="EMBL/GenBank/DDBJ databases">
        <title>Proteomics and genomics reveal pathogen-plant mechanisms compatible with a hemibiotrophic lifestyle of Diplodia corticola.</title>
        <authorList>
            <person name="Fernandes I."/>
            <person name="De Jonge R."/>
            <person name="Van De Peer Y."/>
            <person name="Devreese B."/>
            <person name="Alves A."/>
            <person name="Esteves A.C."/>
        </authorList>
    </citation>
    <scope>NUCLEOTIDE SEQUENCE [LARGE SCALE GENOMIC DNA]</scope>
    <source>
        <strain evidence="3 4">CBS 112549</strain>
    </source>
</reference>
<dbReference type="AlphaFoldDB" id="A0A1J9QRQ1"/>
<feature type="compositionally biased region" description="Pro residues" evidence="2">
    <location>
        <begin position="235"/>
        <end position="260"/>
    </location>
</feature>
<dbReference type="GeneID" id="31017344"/>
<keyword evidence="1" id="KW-0175">Coiled coil</keyword>
<comment type="caution">
    <text evidence="3">The sequence shown here is derived from an EMBL/GenBank/DDBJ whole genome shotgun (WGS) entry which is preliminary data.</text>
</comment>
<protein>
    <submittedName>
        <fullName evidence="3">Uncharacterized protein</fullName>
    </submittedName>
</protein>
<organism evidence="3 4">
    <name type="scientific">Diplodia corticola</name>
    <dbReference type="NCBI Taxonomy" id="236234"/>
    <lineage>
        <taxon>Eukaryota</taxon>
        <taxon>Fungi</taxon>
        <taxon>Dikarya</taxon>
        <taxon>Ascomycota</taxon>
        <taxon>Pezizomycotina</taxon>
        <taxon>Dothideomycetes</taxon>
        <taxon>Dothideomycetes incertae sedis</taxon>
        <taxon>Botryosphaeriales</taxon>
        <taxon>Botryosphaeriaceae</taxon>
        <taxon>Diplodia</taxon>
    </lineage>
</organism>
<evidence type="ECO:0000313" key="3">
    <source>
        <dbReference type="EMBL" id="OJD31128.1"/>
    </source>
</evidence>
<evidence type="ECO:0000256" key="1">
    <source>
        <dbReference type="SAM" id="Coils"/>
    </source>
</evidence>
<evidence type="ECO:0000313" key="4">
    <source>
        <dbReference type="Proteomes" id="UP000183809"/>
    </source>
</evidence>
<gene>
    <name evidence="3" type="ORF">BKCO1_5200066</name>
</gene>
<dbReference type="OrthoDB" id="10518594at2759"/>
<feature type="compositionally biased region" description="Basic and acidic residues" evidence="2">
    <location>
        <begin position="546"/>
        <end position="571"/>
    </location>
</feature>
<sequence>MSAYELPHDQVAAYHLGKLEAQLLAEREARTRAEQANAYLLQLYTEQRALPTSRDLPLSSTAHDGPRAEHLQQLLNASERRIEELQLEKLKAEHRNGTGRNGSAGASDMVLGRALYASPAETEPKLLAPRTVCNPSESKKFTDIPTAEWMYPVKEAKPKPEHAAKPHFKSYFAPAPAAPAQAAETQAAARQFDAPLPLGSTDAVHSVPAPHHKDETTRFGRFERDCPRAPRSHGRPPPNPRPLYPQPWPPRAHPQLPPRPSFAATDLISYADLDRPAEPPLSLHEQPSRGYLDFNEDLYDEPSPAKTGNDETATKTATAHQLLPESHGLKQSIHARSPHWPVFETARHNHRHVDVTEIPSVDSVASLLNRVAGSHFLLSATPPKKTVRVVSPLEVESSYALTLEFARGDAAADFVRSAEGDALERGLKATQRCDRPSPLLPRELGEAVWRHGATRTLVIDEPGAALRVPANLRYQIEHCPYTTGRKDGDGRLQRSPEFLHDGSIRLVFWDVRDAVVAYRTWTTSPLFRQAEVNYERDGVLPELEDVEKKTVQRSDEKGDEDAKRDESDGKHAGTRGTAISDPPLVEVDVEKEEDDGYAAGSSEDMENSITFSPTKDARSHGKRSPILPSQRRPVGVCLPSNQEDAKGSSTGDVDSYDDDPDDTEEGEIREFLAAATEKPLASDALPPPPKTMTSTSTLSVDGIPCG</sequence>
<dbReference type="RefSeq" id="XP_020127388.1">
    <property type="nucleotide sequence ID" value="XM_020277083.1"/>
</dbReference>
<dbReference type="Proteomes" id="UP000183809">
    <property type="component" value="Unassembled WGS sequence"/>
</dbReference>
<feature type="region of interest" description="Disordered" evidence="2">
    <location>
        <begin position="543"/>
        <end position="706"/>
    </location>
</feature>
<dbReference type="EMBL" id="MNUE01000052">
    <property type="protein sequence ID" value="OJD31128.1"/>
    <property type="molecule type" value="Genomic_DNA"/>
</dbReference>
<feature type="region of interest" description="Disordered" evidence="2">
    <location>
        <begin position="196"/>
        <end position="262"/>
    </location>
</feature>